<dbReference type="Gene3D" id="3.40.50.300">
    <property type="entry name" value="P-loop containing nucleotide triphosphate hydrolases"/>
    <property type="match status" value="1"/>
</dbReference>
<evidence type="ECO:0000256" key="5">
    <source>
        <dbReference type="ARBA" id="ARBA00022989"/>
    </source>
</evidence>
<dbReference type="InterPro" id="IPR007734">
    <property type="entry name" value="Heparan_SO4_2-O-STrfase"/>
</dbReference>
<evidence type="ECO:0000256" key="2">
    <source>
        <dbReference type="ARBA" id="ARBA00022679"/>
    </source>
</evidence>
<dbReference type="Proteomes" id="UP000007799">
    <property type="component" value="Unassembled WGS sequence"/>
</dbReference>
<sequence>MVVGGLTCCDGQYSSQTTCQPQRNVQLLIYNRVPKAGSTSVLQRVNLTNVAQGGNVFEMLAIHNTDNFKQSGNRARALSPEWRESMVDYIMSHAEHATATRPLFVHGHFLFYDFYRHVQKQGKMPPTTAYMNILRHPVTKLVSHFQYLQSAFRGSKRARSGLSFDPDVTIDACVSAIASTPPYKPTWEAIPNTTLPCDGTFFMRAVQWRYFCGYARECLQADIEPGLTMAKENLRKHFAFVGLLEETHLTYRALETLFPTFFARGSGGISAPTDEELEQIANKNPEKYKTTRATRRYIAAWAELSGDMDFYHFAASLFWDKITCLIARQWRAGHTLNDLTVLSAD</sequence>
<dbReference type="OrthoDB" id="10019582at2759"/>
<dbReference type="KEGG" id="sre:PTSG_02803"/>
<reference evidence="9" key="1">
    <citation type="submission" date="2009-08" db="EMBL/GenBank/DDBJ databases">
        <title>Annotation of Salpingoeca rosetta.</title>
        <authorList>
            <consortium name="The Broad Institute Genome Sequencing Platform"/>
            <person name="Russ C."/>
            <person name="Cuomo C."/>
            <person name="Burger G."/>
            <person name="Gray M.W."/>
            <person name="Holland P.W.H."/>
            <person name="King N."/>
            <person name="Lang F.B.F."/>
            <person name="Roger A.J."/>
            <person name="Ruiz-Trillo I."/>
            <person name="Young S.K."/>
            <person name="Zeng Q."/>
            <person name="Gargeya S."/>
            <person name="Alvarado L."/>
            <person name="Berlin A."/>
            <person name="Chapman S.B."/>
            <person name="Chen Z."/>
            <person name="Freedman E."/>
            <person name="Gellesch M."/>
            <person name="Goldberg J."/>
            <person name="Griggs A."/>
            <person name="Gujja S."/>
            <person name="Heilman E."/>
            <person name="Heiman D."/>
            <person name="Howarth C."/>
            <person name="Mehta T."/>
            <person name="Neiman D."/>
            <person name="Pearson M."/>
            <person name="Roberts A."/>
            <person name="Saif S."/>
            <person name="Shea T."/>
            <person name="Shenoy N."/>
            <person name="Sisk P."/>
            <person name="Stolte C."/>
            <person name="Sykes S."/>
            <person name="White J."/>
            <person name="Yandava C."/>
            <person name="Haas B."/>
            <person name="Nusbaum C."/>
            <person name="Birren B."/>
        </authorList>
    </citation>
    <scope>NUCLEOTIDE SEQUENCE [LARGE SCALE GENOMIC DNA]</scope>
    <source>
        <strain evidence="9">ATCC 50818</strain>
    </source>
</reference>
<evidence type="ECO:0000256" key="6">
    <source>
        <dbReference type="ARBA" id="ARBA00023034"/>
    </source>
</evidence>
<evidence type="ECO:0000256" key="1">
    <source>
        <dbReference type="ARBA" id="ARBA00004323"/>
    </source>
</evidence>
<gene>
    <name evidence="9" type="ORF">PTSG_02803</name>
</gene>
<protein>
    <submittedName>
        <fullName evidence="9">Uncharacterized protein</fullName>
    </submittedName>
</protein>
<evidence type="ECO:0000256" key="4">
    <source>
        <dbReference type="ARBA" id="ARBA00022968"/>
    </source>
</evidence>
<evidence type="ECO:0000256" key="3">
    <source>
        <dbReference type="ARBA" id="ARBA00022692"/>
    </source>
</evidence>
<keyword evidence="5" id="KW-1133">Transmembrane helix</keyword>
<dbReference type="GeneID" id="16076898"/>
<evidence type="ECO:0000256" key="8">
    <source>
        <dbReference type="ARBA" id="ARBA00023180"/>
    </source>
</evidence>
<evidence type="ECO:0000313" key="9">
    <source>
        <dbReference type="EMBL" id="EGD82129.1"/>
    </source>
</evidence>
<keyword evidence="7" id="KW-0472">Membrane</keyword>
<keyword evidence="2" id="KW-0808">Transferase</keyword>
<dbReference type="eggNOG" id="KOG3922">
    <property type="taxonomic scope" value="Eukaryota"/>
</dbReference>
<evidence type="ECO:0000313" key="10">
    <source>
        <dbReference type="Proteomes" id="UP000007799"/>
    </source>
</evidence>
<keyword evidence="8" id="KW-0325">Glycoprotein</keyword>
<dbReference type="PANTHER" id="PTHR12129:SF15">
    <property type="entry name" value="URONYL 2-SULFOTRANSFERASE"/>
    <property type="match status" value="1"/>
</dbReference>
<dbReference type="GO" id="GO:0008146">
    <property type="term" value="F:sulfotransferase activity"/>
    <property type="evidence" value="ECO:0007669"/>
    <property type="project" value="InterPro"/>
</dbReference>
<dbReference type="AlphaFoldDB" id="F2U3D5"/>
<dbReference type="RefSeq" id="XP_004996312.1">
    <property type="nucleotide sequence ID" value="XM_004996255.1"/>
</dbReference>
<dbReference type="EMBL" id="GL832960">
    <property type="protein sequence ID" value="EGD82129.1"/>
    <property type="molecule type" value="Genomic_DNA"/>
</dbReference>
<name>F2U3D5_SALR5</name>
<dbReference type="InterPro" id="IPR027417">
    <property type="entry name" value="P-loop_NTPase"/>
</dbReference>
<keyword evidence="10" id="KW-1185">Reference proteome</keyword>
<dbReference type="InParanoid" id="F2U3D5"/>
<keyword evidence="4" id="KW-0735">Signal-anchor</keyword>
<keyword evidence="6" id="KW-0333">Golgi apparatus</keyword>
<dbReference type="SUPFAM" id="SSF52540">
    <property type="entry name" value="P-loop containing nucleoside triphosphate hydrolases"/>
    <property type="match status" value="1"/>
</dbReference>
<organism evidence="10">
    <name type="scientific">Salpingoeca rosetta (strain ATCC 50818 / BSB-021)</name>
    <dbReference type="NCBI Taxonomy" id="946362"/>
    <lineage>
        <taxon>Eukaryota</taxon>
        <taxon>Choanoflagellata</taxon>
        <taxon>Craspedida</taxon>
        <taxon>Salpingoecidae</taxon>
        <taxon>Salpingoeca</taxon>
    </lineage>
</organism>
<keyword evidence="3" id="KW-0812">Transmembrane</keyword>
<dbReference type="GO" id="GO:0000139">
    <property type="term" value="C:Golgi membrane"/>
    <property type="evidence" value="ECO:0007669"/>
    <property type="project" value="UniProtKB-SubCell"/>
</dbReference>
<proteinExistence type="predicted"/>
<dbReference type="PANTHER" id="PTHR12129">
    <property type="entry name" value="HEPARAN SULFATE 2-O-SULFOTRANSFERASE"/>
    <property type="match status" value="1"/>
</dbReference>
<accession>F2U3D5</accession>
<comment type="subcellular location">
    <subcellularLocation>
        <location evidence="1">Golgi apparatus membrane</location>
        <topology evidence="1">Single-pass type II membrane protein</topology>
    </subcellularLocation>
</comment>
<evidence type="ECO:0000256" key="7">
    <source>
        <dbReference type="ARBA" id="ARBA00023136"/>
    </source>
</evidence>